<feature type="compositionally biased region" description="Basic and acidic residues" evidence="1">
    <location>
        <begin position="81"/>
        <end position="90"/>
    </location>
</feature>
<evidence type="ECO:0000313" key="3">
    <source>
        <dbReference type="Proteomes" id="UP000663852"/>
    </source>
</evidence>
<feature type="compositionally biased region" description="Low complexity" evidence="1">
    <location>
        <begin position="151"/>
        <end position="170"/>
    </location>
</feature>
<feature type="compositionally biased region" description="Polar residues" evidence="1">
    <location>
        <begin position="91"/>
        <end position="103"/>
    </location>
</feature>
<sequence>MSSTPTAKQQQTRRRINTNTTHQSRNMNAYIAREEYHQQSLMNKNHYWNQDYHRSNDNFYPSHYYQYRNAYPSSSQHMRKERQTKSEQQYHGKSLNNNYTSYYDNVPPRHRHEKREQRSSHAEETDVVNNKSEPMKLSNSVINDEQLSKPSHSASSTTTNSENTMNTSSANRKDLHTKNLAAAAMAARQQNAQPQTNLNAIQTLMNSLILQQQQQPTQTQSTIQLQYQLTNALLATMIQQRVKESVLQAQAQQIQAALPTLLTAQALIYQQHQQQQGQITPNPQQTQPVLPSHITHPGTKFNNCPLVKFPTVRPTNPSSSSSSGVHIPQPCSSTILPTYQQIQEIERGISLDQAIHLKSAIDITNVNNNFTPNDSTSTE</sequence>
<feature type="compositionally biased region" description="Polar residues" evidence="1">
    <location>
        <begin position="127"/>
        <end position="150"/>
    </location>
</feature>
<gene>
    <name evidence="2" type="ORF">EDS130_LOCUS5237</name>
</gene>
<dbReference type="OrthoDB" id="10052766at2759"/>
<feature type="region of interest" description="Disordered" evidence="1">
    <location>
        <begin position="1"/>
        <end position="22"/>
    </location>
</feature>
<dbReference type="EMBL" id="CAJNOJ010000014">
    <property type="protein sequence ID" value="CAF0808741.1"/>
    <property type="molecule type" value="Genomic_DNA"/>
</dbReference>
<name>A0A813TES2_ADIRI</name>
<feature type="compositionally biased region" description="Basic and acidic residues" evidence="1">
    <location>
        <begin position="114"/>
        <end position="124"/>
    </location>
</feature>
<organism evidence="2 3">
    <name type="scientific">Adineta ricciae</name>
    <name type="common">Rotifer</name>
    <dbReference type="NCBI Taxonomy" id="249248"/>
    <lineage>
        <taxon>Eukaryota</taxon>
        <taxon>Metazoa</taxon>
        <taxon>Spiralia</taxon>
        <taxon>Gnathifera</taxon>
        <taxon>Rotifera</taxon>
        <taxon>Eurotatoria</taxon>
        <taxon>Bdelloidea</taxon>
        <taxon>Adinetida</taxon>
        <taxon>Adinetidae</taxon>
        <taxon>Adineta</taxon>
    </lineage>
</organism>
<proteinExistence type="predicted"/>
<feature type="region of interest" description="Disordered" evidence="1">
    <location>
        <begin position="73"/>
        <end position="172"/>
    </location>
</feature>
<dbReference type="Proteomes" id="UP000663852">
    <property type="component" value="Unassembled WGS sequence"/>
</dbReference>
<protein>
    <submittedName>
        <fullName evidence="2">Uncharacterized protein</fullName>
    </submittedName>
</protein>
<evidence type="ECO:0000313" key="2">
    <source>
        <dbReference type="EMBL" id="CAF0808741.1"/>
    </source>
</evidence>
<dbReference type="AlphaFoldDB" id="A0A813TES2"/>
<reference evidence="2" key="1">
    <citation type="submission" date="2021-02" db="EMBL/GenBank/DDBJ databases">
        <authorList>
            <person name="Nowell W R."/>
        </authorList>
    </citation>
    <scope>NUCLEOTIDE SEQUENCE</scope>
</reference>
<evidence type="ECO:0000256" key="1">
    <source>
        <dbReference type="SAM" id="MobiDB-lite"/>
    </source>
</evidence>
<comment type="caution">
    <text evidence="2">The sequence shown here is derived from an EMBL/GenBank/DDBJ whole genome shotgun (WGS) entry which is preliminary data.</text>
</comment>
<accession>A0A813TES2</accession>